<dbReference type="AlphaFoldDB" id="E4WU79"/>
<protein>
    <submittedName>
        <fullName evidence="2">Uncharacterized protein</fullName>
    </submittedName>
</protein>
<feature type="region of interest" description="Disordered" evidence="1">
    <location>
        <begin position="1"/>
        <end position="127"/>
    </location>
</feature>
<dbReference type="InParanoid" id="E4WU79"/>
<evidence type="ECO:0000313" key="3">
    <source>
        <dbReference type="Proteomes" id="UP000001307"/>
    </source>
</evidence>
<organism evidence="2">
    <name type="scientific">Oikopleura dioica</name>
    <name type="common">Tunicate</name>
    <dbReference type="NCBI Taxonomy" id="34765"/>
    <lineage>
        <taxon>Eukaryota</taxon>
        <taxon>Metazoa</taxon>
        <taxon>Chordata</taxon>
        <taxon>Tunicata</taxon>
        <taxon>Appendicularia</taxon>
        <taxon>Copelata</taxon>
        <taxon>Oikopleuridae</taxon>
        <taxon>Oikopleura</taxon>
    </lineage>
</organism>
<sequence length="217" mass="23925">MSAPYPTHGSSGANSYGINQSDMPPMAGGSYTHPHASVPPAQNPHFSPYPLAGPPQNSGYPSYPPNQQNQGHFNYPNGPPQHYQPHQPNQSGYHQSPHFHHQQHEHHGNYAAHGYPPQETKDKKKKKGLLGQVEGLVSGVIGGGSNSHGSHHSYQQQPHYSQQNYGHPQKQKKSMLDSGKEMAMFALEAKMMHGGMGKKMKYDAKRQMFNAVTKGFK</sequence>
<gene>
    <name evidence="2" type="ORF">GSOID_T00006265001</name>
</gene>
<evidence type="ECO:0000313" key="2">
    <source>
        <dbReference type="EMBL" id="CBY07177.1"/>
    </source>
</evidence>
<dbReference type="EMBL" id="FN653016">
    <property type="protein sequence ID" value="CBY07177.1"/>
    <property type="molecule type" value="Genomic_DNA"/>
</dbReference>
<feature type="region of interest" description="Disordered" evidence="1">
    <location>
        <begin position="139"/>
        <end position="177"/>
    </location>
</feature>
<feature type="compositionally biased region" description="Polar residues" evidence="1">
    <location>
        <begin position="8"/>
        <end position="22"/>
    </location>
</feature>
<feature type="compositionally biased region" description="Low complexity" evidence="1">
    <location>
        <begin position="152"/>
        <end position="166"/>
    </location>
</feature>
<dbReference type="OrthoDB" id="10636174at2759"/>
<feature type="compositionally biased region" description="Polar residues" evidence="1">
    <location>
        <begin position="55"/>
        <end position="72"/>
    </location>
</feature>
<accession>E4WU79</accession>
<feature type="compositionally biased region" description="Low complexity" evidence="1">
    <location>
        <begin position="74"/>
        <end position="96"/>
    </location>
</feature>
<name>E4WU79_OIKDI</name>
<proteinExistence type="predicted"/>
<evidence type="ECO:0000256" key="1">
    <source>
        <dbReference type="SAM" id="MobiDB-lite"/>
    </source>
</evidence>
<dbReference type="Proteomes" id="UP000001307">
    <property type="component" value="Unassembled WGS sequence"/>
</dbReference>
<reference evidence="2" key="1">
    <citation type="journal article" date="2010" name="Science">
        <title>Plasticity of animal genome architecture unmasked by rapid evolution of a pelagic tunicate.</title>
        <authorList>
            <person name="Denoeud F."/>
            <person name="Henriet S."/>
            <person name="Mungpakdee S."/>
            <person name="Aury J.M."/>
            <person name="Da Silva C."/>
            <person name="Brinkmann H."/>
            <person name="Mikhaleva J."/>
            <person name="Olsen L.C."/>
            <person name="Jubin C."/>
            <person name="Canestro C."/>
            <person name="Bouquet J.M."/>
            <person name="Danks G."/>
            <person name="Poulain J."/>
            <person name="Campsteijn C."/>
            <person name="Adamski M."/>
            <person name="Cross I."/>
            <person name="Yadetie F."/>
            <person name="Muffato M."/>
            <person name="Louis A."/>
            <person name="Butcher S."/>
            <person name="Tsagkogeorga G."/>
            <person name="Konrad A."/>
            <person name="Singh S."/>
            <person name="Jensen M.F."/>
            <person name="Cong E.H."/>
            <person name="Eikeseth-Otteraa H."/>
            <person name="Noel B."/>
            <person name="Anthouard V."/>
            <person name="Porcel B.M."/>
            <person name="Kachouri-Lafond R."/>
            <person name="Nishino A."/>
            <person name="Ugolini M."/>
            <person name="Chourrout P."/>
            <person name="Nishida H."/>
            <person name="Aasland R."/>
            <person name="Huzurbazar S."/>
            <person name="Westhof E."/>
            <person name="Delsuc F."/>
            <person name="Lehrach H."/>
            <person name="Reinhardt R."/>
            <person name="Weissenbach J."/>
            <person name="Roy S.W."/>
            <person name="Artiguenave F."/>
            <person name="Postlethwait J.H."/>
            <person name="Manak J.R."/>
            <person name="Thompson E.M."/>
            <person name="Jaillon O."/>
            <person name="Du Pasquier L."/>
            <person name="Boudinot P."/>
            <person name="Liberles D.A."/>
            <person name="Volff J.N."/>
            <person name="Philippe H."/>
            <person name="Lenhard B."/>
            <person name="Roest Crollius H."/>
            <person name="Wincker P."/>
            <person name="Chourrout D."/>
        </authorList>
    </citation>
    <scope>NUCLEOTIDE SEQUENCE [LARGE SCALE GENOMIC DNA]</scope>
</reference>
<keyword evidence="3" id="KW-1185">Reference proteome</keyword>